<dbReference type="Pfam" id="PF20290">
    <property type="entry name" value="MC4"/>
    <property type="match status" value="1"/>
</dbReference>
<comment type="caution">
    <text evidence="1">The sequence shown here is derived from an EMBL/GenBank/DDBJ whole genome shotgun (WGS) entry which is preliminary data.</text>
</comment>
<name>A0A3M5WSG6_9PSED</name>
<accession>A0A3M5WSG6</accession>
<reference evidence="1 2" key="1">
    <citation type="submission" date="2018-08" db="EMBL/GenBank/DDBJ databases">
        <title>Recombination of ecologically and evolutionarily significant loci maintains genetic cohesion in the Pseudomonas syringae species complex.</title>
        <authorList>
            <person name="Dillon M."/>
            <person name="Thakur S."/>
            <person name="Almeida R.N.D."/>
            <person name="Weir B.S."/>
            <person name="Guttman D.S."/>
        </authorList>
    </citation>
    <scope>NUCLEOTIDE SEQUENCE [LARGE SCALE GENOMIC DNA]</scope>
    <source>
        <strain evidence="1 2">ICMP 11947</strain>
    </source>
</reference>
<sequence length="175" mass="19646">MISNLPYLPIDEEFDLNTAILALLLLKMAQNGRGNLVLDFEKIQIFLYLIKNPSKVSKVLRLADKPSTPLDKRLTHTIESMSSNVDILFNRRKTKMLIRRLAALGFLRCEGDAKGNSIRYALSDMGSDFACSLSGEAEDKNYFCSLTEIISKLGPLQSQPTTKLNTWLNTVFKGN</sequence>
<protein>
    <submittedName>
        <fullName evidence="1">Uncharacterized protein</fullName>
    </submittedName>
</protein>
<dbReference type="RefSeq" id="WP_122319871.1">
    <property type="nucleotide sequence ID" value="NZ_RBUG01000077.1"/>
</dbReference>
<dbReference type="EMBL" id="RBUG01000077">
    <property type="protein sequence ID" value="RMU72633.1"/>
    <property type="molecule type" value="Genomic_DNA"/>
</dbReference>
<proteinExistence type="predicted"/>
<evidence type="ECO:0000313" key="2">
    <source>
        <dbReference type="Proteomes" id="UP000271152"/>
    </source>
</evidence>
<dbReference type="InterPro" id="IPR046902">
    <property type="entry name" value="ABC-3C_MC4"/>
</dbReference>
<organism evidence="1 2">
    <name type="scientific">Pseudomonas syringae pv. apii</name>
    <dbReference type="NCBI Taxonomy" id="81036"/>
    <lineage>
        <taxon>Bacteria</taxon>
        <taxon>Pseudomonadati</taxon>
        <taxon>Pseudomonadota</taxon>
        <taxon>Gammaproteobacteria</taxon>
        <taxon>Pseudomonadales</taxon>
        <taxon>Pseudomonadaceae</taxon>
        <taxon>Pseudomonas</taxon>
    </lineage>
</organism>
<dbReference type="AlphaFoldDB" id="A0A3M5WSG6"/>
<dbReference type="Proteomes" id="UP000271152">
    <property type="component" value="Unassembled WGS sequence"/>
</dbReference>
<evidence type="ECO:0000313" key="1">
    <source>
        <dbReference type="EMBL" id="RMU72633.1"/>
    </source>
</evidence>
<gene>
    <name evidence="1" type="ORF">ALP23_200009</name>
</gene>